<organism evidence="3 4">
    <name type="scientific">Dissophora globulifera</name>
    <dbReference type="NCBI Taxonomy" id="979702"/>
    <lineage>
        <taxon>Eukaryota</taxon>
        <taxon>Fungi</taxon>
        <taxon>Fungi incertae sedis</taxon>
        <taxon>Mucoromycota</taxon>
        <taxon>Mortierellomycotina</taxon>
        <taxon>Mortierellomycetes</taxon>
        <taxon>Mortierellales</taxon>
        <taxon>Mortierellaceae</taxon>
        <taxon>Dissophora</taxon>
    </lineage>
</organism>
<evidence type="ECO:0008006" key="5">
    <source>
        <dbReference type="Google" id="ProtNLM"/>
    </source>
</evidence>
<keyword evidence="4" id="KW-1185">Reference proteome</keyword>
<dbReference type="EMBL" id="JAAAIP010000469">
    <property type="protein sequence ID" value="KAG0316610.1"/>
    <property type="molecule type" value="Genomic_DNA"/>
</dbReference>
<proteinExistence type="predicted"/>
<feature type="region of interest" description="Disordered" evidence="1">
    <location>
        <begin position="450"/>
        <end position="471"/>
    </location>
</feature>
<evidence type="ECO:0000313" key="4">
    <source>
        <dbReference type="Proteomes" id="UP000738325"/>
    </source>
</evidence>
<evidence type="ECO:0000313" key="3">
    <source>
        <dbReference type="EMBL" id="KAG0316610.1"/>
    </source>
</evidence>
<comment type="caution">
    <text evidence="3">The sequence shown here is derived from an EMBL/GenBank/DDBJ whole genome shotgun (WGS) entry which is preliminary data.</text>
</comment>
<evidence type="ECO:0000256" key="1">
    <source>
        <dbReference type="SAM" id="MobiDB-lite"/>
    </source>
</evidence>
<feature type="compositionally biased region" description="Polar residues" evidence="1">
    <location>
        <begin position="598"/>
        <end position="621"/>
    </location>
</feature>
<accession>A0A9P6RE27</accession>
<keyword evidence="2" id="KW-0812">Transmembrane</keyword>
<protein>
    <recommendedName>
        <fullName evidence="5">Transmembrane protein</fullName>
    </recommendedName>
</protein>
<keyword evidence="2" id="KW-1133">Transmembrane helix</keyword>
<feature type="region of interest" description="Disordered" evidence="1">
    <location>
        <begin position="582"/>
        <end position="677"/>
    </location>
</feature>
<sequence length="677" mass="72027">MGSYPLHCLASDGQRFFLLSLRPLDPNASSSFLLTTDPASLAYSRRFVLLQSQLLPDPLDTLVWTVVDSYPPSTSPSTPTSSPASLSTNDLDVLVGEFSAGTTNCQVDALGNFVWIAAKSAQRTANATTPIQIVAKPRGIRYSPATTGSTPGNSTTAGVWSLIATNRLMAQDYVWDEGMSANALFTLSQGVVVHALAASATLPGIALGVLGSNGTLVQSNQTWSLNAGVPRAMAFSNNTLFVLSTDKVLSIVPMPTSASDVASLQTALASTTVKQLALTALADDCMNSQLASLYATAVRSSLYLLCASSWQSTPLRVFAFDGLLLTGPFNLPSQSWQANISSFTALAGPTTDVPGPDYVLLSTDQNTFSMSIGPSGFQSDTAIYMIGDTTTFNNSTSIATDNEISASTGTPASTTGGAVGGSIAFLCILALLYRRHVRNRRLRAKTDGIIGRNDNQQDHTTSSPHIVMPPPLLPPRPYPVVNFQIAATEEQQDLAQIEMQRMQLGPSPATVSTSSPVVFPRAPPPAASLPEDPSFVPSTYQHAQHLNTFAHNVALPHQRQYFGIDDPNSHSIQWETPAGSSTMRLGMEKAPNPHSGYARSSSQVDNPYSIAEQSQLSPSTPSEKKNWDGDEHDDVSAALNSPPPPPYLANPTQLLNSPSAPMNNDSEHNSHNINRIP</sequence>
<gene>
    <name evidence="3" type="ORF">BGZ99_006772</name>
</gene>
<dbReference type="AlphaFoldDB" id="A0A9P6RE27"/>
<dbReference type="OrthoDB" id="2401340at2759"/>
<reference evidence="3" key="1">
    <citation type="journal article" date="2020" name="Fungal Divers.">
        <title>Resolving the Mortierellaceae phylogeny through synthesis of multi-gene phylogenetics and phylogenomics.</title>
        <authorList>
            <person name="Vandepol N."/>
            <person name="Liber J."/>
            <person name="Desiro A."/>
            <person name="Na H."/>
            <person name="Kennedy M."/>
            <person name="Barry K."/>
            <person name="Grigoriev I.V."/>
            <person name="Miller A.N."/>
            <person name="O'Donnell K."/>
            <person name="Stajich J.E."/>
            <person name="Bonito G."/>
        </authorList>
    </citation>
    <scope>NUCLEOTIDE SEQUENCE</scope>
    <source>
        <strain evidence="3">REB-010B</strain>
    </source>
</reference>
<keyword evidence="2" id="KW-0472">Membrane</keyword>
<feature type="transmembrane region" description="Helical" evidence="2">
    <location>
        <begin position="415"/>
        <end position="433"/>
    </location>
</feature>
<dbReference type="Proteomes" id="UP000738325">
    <property type="component" value="Unassembled WGS sequence"/>
</dbReference>
<feature type="compositionally biased region" description="Polar residues" evidence="1">
    <location>
        <begin position="652"/>
        <end position="664"/>
    </location>
</feature>
<evidence type="ECO:0000256" key="2">
    <source>
        <dbReference type="SAM" id="Phobius"/>
    </source>
</evidence>
<name>A0A9P6RE27_9FUNG</name>